<evidence type="ECO:0000313" key="2">
    <source>
        <dbReference type="EMBL" id="RNA28796.1"/>
    </source>
</evidence>
<dbReference type="Pfam" id="PF08246">
    <property type="entry name" value="Inhibitor_I29"/>
    <property type="match status" value="1"/>
</dbReference>
<reference evidence="2 3" key="1">
    <citation type="journal article" date="2018" name="Sci. Rep.">
        <title>Genomic signatures of local adaptation to the degree of environmental predictability in rotifers.</title>
        <authorList>
            <person name="Franch-Gras L."/>
            <person name="Hahn C."/>
            <person name="Garcia-Roger E.M."/>
            <person name="Carmona M.J."/>
            <person name="Serra M."/>
            <person name="Gomez A."/>
        </authorList>
    </citation>
    <scope>NUCLEOTIDE SEQUENCE [LARGE SCALE GENOMIC DNA]</scope>
    <source>
        <strain evidence="2">HYR1</strain>
    </source>
</reference>
<dbReference type="SUPFAM" id="SSF54001">
    <property type="entry name" value="Cysteine proteinases"/>
    <property type="match status" value="1"/>
</dbReference>
<sequence length="111" mass="13295">MKIFVLACGYATQNQQMQELWSDFKSKYNKNYPSNAEEQQRFNIFRSNAELIEKHNQGKHKKAVCDDKTVSIQQQQFIKSKNNNFLNKPNSNKKKLLKFVYVNQNDSFWYF</sequence>
<evidence type="ECO:0000259" key="1">
    <source>
        <dbReference type="SMART" id="SM00848"/>
    </source>
</evidence>
<dbReference type="OrthoDB" id="5855924at2759"/>
<feature type="domain" description="Cathepsin propeptide inhibitor" evidence="1">
    <location>
        <begin position="21"/>
        <end position="64"/>
    </location>
</feature>
<protein>
    <recommendedName>
        <fullName evidence="1">Cathepsin propeptide inhibitor domain-containing protein</fullName>
    </recommendedName>
</protein>
<gene>
    <name evidence="2" type="ORF">BpHYR1_007030</name>
</gene>
<comment type="caution">
    <text evidence="2">The sequence shown here is derived from an EMBL/GenBank/DDBJ whole genome shotgun (WGS) entry which is preliminary data.</text>
</comment>
<dbReference type="EMBL" id="REGN01002340">
    <property type="protein sequence ID" value="RNA28796.1"/>
    <property type="molecule type" value="Genomic_DNA"/>
</dbReference>
<name>A0A3M7RZ46_BRAPC</name>
<keyword evidence="3" id="KW-1185">Reference proteome</keyword>
<dbReference type="SMART" id="SM00848">
    <property type="entry name" value="Inhibitor_I29"/>
    <property type="match status" value="1"/>
</dbReference>
<organism evidence="2 3">
    <name type="scientific">Brachionus plicatilis</name>
    <name type="common">Marine rotifer</name>
    <name type="synonym">Brachionus muelleri</name>
    <dbReference type="NCBI Taxonomy" id="10195"/>
    <lineage>
        <taxon>Eukaryota</taxon>
        <taxon>Metazoa</taxon>
        <taxon>Spiralia</taxon>
        <taxon>Gnathifera</taxon>
        <taxon>Rotifera</taxon>
        <taxon>Eurotatoria</taxon>
        <taxon>Monogononta</taxon>
        <taxon>Pseudotrocha</taxon>
        <taxon>Ploima</taxon>
        <taxon>Brachionidae</taxon>
        <taxon>Brachionus</taxon>
    </lineage>
</organism>
<dbReference type="Gene3D" id="1.10.287.2250">
    <property type="match status" value="1"/>
</dbReference>
<evidence type="ECO:0000313" key="3">
    <source>
        <dbReference type="Proteomes" id="UP000276133"/>
    </source>
</evidence>
<dbReference type="InterPro" id="IPR013201">
    <property type="entry name" value="Prot_inhib_I29"/>
</dbReference>
<accession>A0A3M7RZ46</accession>
<dbReference type="AlphaFoldDB" id="A0A3M7RZ46"/>
<dbReference type="InterPro" id="IPR038765">
    <property type="entry name" value="Papain-like_cys_pep_sf"/>
</dbReference>
<dbReference type="Proteomes" id="UP000276133">
    <property type="component" value="Unassembled WGS sequence"/>
</dbReference>
<proteinExistence type="predicted"/>